<keyword evidence="2" id="KW-0732">Signal</keyword>
<accession>A0A4U6QLP2</accession>
<name>A0A4U6QLP2_9ACTN</name>
<dbReference type="InterPro" id="IPR003709">
    <property type="entry name" value="VanY-like_core_dom"/>
</dbReference>
<evidence type="ECO:0000313" key="4">
    <source>
        <dbReference type="EMBL" id="TKV61048.1"/>
    </source>
</evidence>
<gene>
    <name evidence="4" type="ORF">FDO65_05220</name>
</gene>
<dbReference type="Pfam" id="PF02557">
    <property type="entry name" value="VanY"/>
    <property type="match status" value="1"/>
</dbReference>
<evidence type="ECO:0000256" key="1">
    <source>
        <dbReference type="SAM" id="MobiDB-lite"/>
    </source>
</evidence>
<dbReference type="AlphaFoldDB" id="A0A4U6QLP2"/>
<dbReference type="PANTHER" id="PTHR34385">
    <property type="entry name" value="D-ALANYL-D-ALANINE CARBOXYPEPTIDASE"/>
    <property type="match status" value="1"/>
</dbReference>
<dbReference type="SUPFAM" id="SSF55166">
    <property type="entry name" value="Hedgehog/DD-peptidase"/>
    <property type="match status" value="1"/>
</dbReference>
<evidence type="ECO:0000313" key="5">
    <source>
        <dbReference type="Proteomes" id="UP000306985"/>
    </source>
</evidence>
<feature type="region of interest" description="Disordered" evidence="1">
    <location>
        <begin position="150"/>
        <end position="173"/>
    </location>
</feature>
<organism evidence="4 5">
    <name type="scientific">Nakamurella flava</name>
    <dbReference type="NCBI Taxonomy" id="2576308"/>
    <lineage>
        <taxon>Bacteria</taxon>
        <taxon>Bacillati</taxon>
        <taxon>Actinomycetota</taxon>
        <taxon>Actinomycetes</taxon>
        <taxon>Nakamurellales</taxon>
        <taxon>Nakamurellaceae</taxon>
        <taxon>Nakamurella</taxon>
    </lineage>
</organism>
<feature type="domain" description="D-alanyl-D-alanine carboxypeptidase-like core" evidence="3">
    <location>
        <begin position="178"/>
        <end position="286"/>
    </location>
</feature>
<dbReference type="GO" id="GO:0008233">
    <property type="term" value="F:peptidase activity"/>
    <property type="evidence" value="ECO:0007669"/>
    <property type="project" value="InterPro"/>
</dbReference>
<feature type="chain" id="PRO_5039522737" description="D-alanyl-D-alanine carboxypeptidase-like core domain-containing protein" evidence="2">
    <location>
        <begin position="41"/>
        <end position="297"/>
    </location>
</feature>
<protein>
    <recommendedName>
        <fullName evidence="3">D-alanyl-D-alanine carboxypeptidase-like core domain-containing protein</fullName>
    </recommendedName>
</protein>
<sequence>MPRRPHRRITARLSVRRSTPAGRRSAAAALAVLTIASATAACGASEAEVAASAAAASSAASASSASSVSAASVASLASASSAASVSSVAAASAAAAASSSAASIAAAASASAAAATSSVGTTAPGLPLAARQSVADAAVAAAAAAVDQTAAVDPDTAGDDSGTPCAVDPRYTDETTQGLRTDIAAAWTAARALAAVDDVQMCLADGKRSRGQQQATFDDYVQKYGAEMAAQYVLPPEKSAHVLGRAIDVQPYAAYTWLEETDGRLGFCRIYDNEAWHFEYDRSYTSGCPVRLPRPTA</sequence>
<proteinExistence type="predicted"/>
<dbReference type="Gene3D" id="3.30.1380.10">
    <property type="match status" value="1"/>
</dbReference>
<dbReference type="EMBL" id="SZZH01000001">
    <property type="protein sequence ID" value="TKV61048.1"/>
    <property type="molecule type" value="Genomic_DNA"/>
</dbReference>
<dbReference type="OrthoDB" id="3293184at2"/>
<evidence type="ECO:0000256" key="2">
    <source>
        <dbReference type="SAM" id="SignalP"/>
    </source>
</evidence>
<dbReference type="InterPro" id="IPR052179">
    <property type="entry name" value="DD-CPase-like"/>
</dbReference>
<evidence type="ECO:0000259" key="3">
    <source>
        <dbReference type="Pfam" id="PF02557"/>
    </source>
</evidence>
<dbReference type="GO" id="GO:0006508">
    <property type="term" value="P:proteolysis"/>
    <property type="evidence" value="ECO:0007669"/>
    <property type="project" value="InterPro"/>
</dbReference>
<keyword evidence="5" id="KW-1185">Reference proteome</keyword>
<dbReference type="PANTHER" id="PTHR34385:SF1">
    <property type="entry name" value="PEPTIDOGLYCAN L-ALANYL-D-GLUTAMATE ENDOPEPTIDASE CWLK"/>
    <property type="match status" value="1"/>
</dbReference>
<feature type="signal peptide" evidence="2">
    <location>
        <begin position="1"/>
        <end position="40"/>
    </location>
</feature>
<comment type="caution">
    <text evidence="4">The sequence shown here is derived from an EMBL/GenBank/DDBJ whole genome shotgun (WGS) entry which is preliminary data.</text>
</comment>
<reference evidence="4 5" key="1">
    <citation type="submission" date="2019-05" db="EMBL/GenBank/DDBJ databases">
        <title>Nakamurella sp. N5BH11, whole genome shotgun sequence.</title>
        <authorList>
            <person name="Tuo L."/>
        </authorList>
    </citation>
    <scope>NUCLEOTIDE SEQUENCE [LARGE SCALE GENOMIC DNA]</scope>
    <source>
        <strain evidence="4 5">N5BH11</strain>
    </source>
</reference>
<dbReference type="Proteomes" id="UP000306985">
    <property type="component" value="Unassembled WGS sequence"/>
</dbReference>
<dbReference type="InterPro" id="IPR009045">
    <property type="entry name" value="Zn_M74/Hedgehog-like"/>
</dbReference>